<evidence type="ECO:0000256" key="1">
    <source>
        <dbReference type="SAM" id="MobiDB-lite"/>
    </source>
</evidence>
<sequence length="308" mass="35794">MVKLAGPLQLLQSWIFWRFLGFRPTGYDTFSWPLTSRWSGHNPTASEKGPRIAMWRLRIDLLQAGDISKCAWLNDDGLYSQFIWMPYNSPDILQVVHPEILEPRHTALWRCVTALIYFAVIEWHQIDRVLPQFGGVQSRPQPALDIDFLMSKDGRCGDSWFSYNLQFWHLHWESQADHVLRFDIVPDPGLSHDFLDWWVQHGKRFMSPELYLGDPRVVPISIEVTQRGVGRVPDMDQVDDVLDRRRVEQRARAGTCRSQCEWRRLDQAMAEGDARGRGGGKRRGRSEQRRVRGGQDNDGRHDEDDDAS</sequence>
<feature type="compositionally biased region" description="Basic and acidic residues" evidence="1">
    <location>
        <begin position="267"/>
        <end position="276"/>
    </location>
</feature>
<evidence type="ECO:0000259" key="2">
    <source>
        <dbReference type="Pfam" id="PF10536"/>
    </source>
</evidence>
<keyword evidence="4" id="KW-1185">Reference proteome</keyword>
<dbReference type="GO" id="GO:0010073">
    <property type="term" value="P:meristem maintenance"/>
    <property type="evidence" value="ECO:0007669"/>
    <property type="project" value="InterPro"/>
</dbReference>
<name>A0A444YII1_ARAHY</name>
<dbReference type="Proteomes" id="UP000289738">
    <property type="component" value="Chromosome B06"/>
</dbReference>
<feature type="region of interest" description="Disordered" evidence="1">
    <location>
        <begin position="267"/>
        <end position="308"/>
    </location>
</feature>
<evidence type="ECO:0000313" key="4">
    <source>
        <dbReference type="Proteomes" id="UP000289738"/>
    </source>
</evidence>
<dbReference type="InterPro" id="IPR044824">
    <property type="entry name" value="MAIN-like"/>
</dbReference>
<protein>
    <recommendedName>
        <fullName evidence="2">Aminotransferase-like plant mobile domain-containing protein</fullName>
    </recommendedName>
</protein>
<gene>
    <name evidence="3" type="ORF">Ahy_B06g080610</name>
</gene>
<accession>A0A444YII1</accession>
<dbReference type="PANTHER" id="PTHR46033">
    <property type="entry name" value="PROTEIN MAIN-LIKE 2"/>
    <property type="match status" value="1"/>
</dbReference>
<comment type="caution">
    <text evidence="3">The sequence shown here is derived from an EMBL/GenBank/DDBJ whole genome shotgun (WGS) entry which is preliminary data.</text>
</comment>
<evidence type="ECO:0000313" key="3">
    <source>
        <dbReference type="EMBL" id="RYR01745.1"/>
    </source>
</evidence>
<organism evidence="3 4">
    <name type="scientific">Arachis hypogaea</name>
    <name type="common">Peanut</name>
    <dbReference type="NCBI Taxonomy" id="3818"/>
    <lineage>
        <taxon>Eukaryota</taxon>
        <taxon>Viridiplantae</taxon>
        <taxon>Streptophyta</taxon>
        <taxon>Embryophyta</taxon>
        <taxon>Tracheophyta</taxon>
        <taxon>Spermatophyta</taxon>
        <taxon>Magnoliopsida</taxon>
        <taxon>eudicotyledons</taxon>
        <taxon>Gunneridae</taxon>
        <taxon>Pentapetalae</taxon>
        <taxon>rosids</taxon>
        <taxon>fabids</taxon>
        <taxon>Fabales</taxon>
        <taxon>Fabaceae</taxon>
        <taxon>Papilionoideae</taxon>
        <taxon>50 kb inversion clade</taxon>
        <taxon>dalbergioids sensu lato</taxon>
        <taxon>Dalbergieae</taxon>
        <taxon>Pterocarpus clade</taxon>
        <taxon>Arachis</taxon>
    </lineage>
</organism>
<dbReference type="AlphaFoldDB" id="A0A444YII1"/>
<dbReference type="Pfam" id="PF10536">
    <property type="entry name" value="PMD"/>
    <property type="match status" value="1"/>
</dbReference>
<proteinExistence type="predicted"/>
<dbReference type="EMBL" id="SDMP01000016">
    <property type="protein sequence ID" value="RYR01745.1"/>
    <property type="molecule type" value="Genomic_DNA"/>
</dbReference>
<feature type="compositionally biased region" description="Basic and acidic residues" evidence="1">
    <location>
        <begin position="285"/>
        <end position="302"/>
    </location>
</feature>
<dbReference type="InterPro" id="IPR019557">
    <property type="entry name" value="AminoTfrase-like_pln_mobile"/>
</dbReference>
<feature type="domain" description="Aminotransferase-like plant mobile" evidence="2">
    <location>
        <begin position="2"/>
        <end position="198"/>
    </location>
</feature>
<dbReference type="PANTHER" id="PTHR46033:SF8">
    <property type="entry name" value="PROTEIN MAINTENANCE OF MERISTEMS-LIKE"/>
    <property type="match status" value="1"/>
</dbReference>
<reference evidence="3 4" key="1">
    <citation type="submission" date="2019-01" db="EMBL/GenBank/DDBJ databases">
        <title>Sequencing of cultivated peanut Arachis hypogaea provides insights into genome evolution and oil improvement.</title>
        <authorList>
            <person name="Chen X."/>
        </authorList>
    </citation>
    <scope>NUCLEOTIDE SEQUENCE [LARGE SCALE GENOMIC DNA]</scope>
    <source>
        <strain evidence="4">cv. Fuhuasheng</strain>
        <tissue evidence="3">Leaves</tissue>
    </source>
</reference>